<sequence length="296" mass="33488">MPSAQDWQSYKDKLTKEQLQMFDKTIFGPLLNVNMVFNGQLIHHFLLRQIPEDGNADGVCFSVLGKNVRFTQKEFNIITRCGLMKYSQLQKNIFDNKNIVVKPKLKLSTQENAFMESRIRGDDNMQMEDDESIRDINKNDTNTPDHVRKQKSLWLATVTSGRSPACPCPYPCLYSKKNVTWKEGPTTSPIRRGTWLSWESARGDGRGRGYTRAGRARGCTRARLDARVGWRHGAAERAGRVPGRSRGISVQVRNTDRLRSRVATLRSGLLGWGDAALLGDPTELRRPTNLTMTAFG</sequence>
<name>A0A5A7TS12_CUCMM</name>
<protein>
    <submittedName>
        <fullName evidence="1">Ulp1-like peptidase</fullName>
    </submittedName>
</protein>
<proteinExistence type="predicted"/>
<dbReference type="OrthoDB" id="1930729at2759"/>
<dbReference type="Proteomes" id="UP000321393">
    <property type="component" value="Unassembled WGS sequence"/>
</dbReference>
<gene>
    <name evidence="1" type="ORF">E6C27_scaffold243G004830</name>
</gene>
<dbReference type="PANTHER" id="PTHR48449">
    <property type="entry name" value="DUF1985 DOMAIN-CONTAINING PROTEIN"/>
    <property type="match status" value="1"/>
</dbReference>
<accession>A0A5A7TS12</accession>
<evidence type="ECO:0000313" key="1">
    <source>
        <dbReference type="EMBL" id="KAA0045940.1"/>
    </source>
</evidence>
<dbReference type="PANTHER" id="PTHR48449:SF1">
    <property type="entry name" value="DUF1985 DOMAIN-CONTAINING PROTEIN"/>
    <property type="match status" value="1"/>
</dbReference>
<evidence type="ECO:0000313" key="2">
    <source>
        <dbReference type="Proteomes" id="UP000321393"/>
    </source>
</evidence>
<comment type="caution">
    <text evidence="1">The sequence shown here is derived from an EMBL/GenBank/DDBJ whole genome shotgun (WGS) entry which is preliminary data.</text>
</comment>
<organism evidence="1 2">
    <name type="scientific">Cucumis melo var. makuwa</name>
    <name type="common">Oriental melon</name>
    <dbReference type="NCBI Taxonomy" id="1194695"/>
    <lineage>
        <taxon>Eukaryota</taxon>
        <taxon>Viridiplantae</taxon>
        <taxon>Streptophyta</taxon>
        <taxon>Embryophyta</taxon>
        <taxon>Tracheophyta</taxon>
        <taxon>Spermatophyta</taxon>
        <taxon>Magnoliopsida</taxon>
        <taxon>eudicotyledons</taxon>
        <taxon>Gunneridae</taxon>
        <taxon>Pentapetalae</taxon>
        <taxon>rosids</taxon>
        <taxon>fabids</taxon>
        <taxon>Cucurbitales</taxon>
        <taxon>Cucurbitaceae</taxon>
        <taxon>Benincaseae</taxon>
        <taxon>Cucumis</taxon>
    </lineage>
</organism>
<dbReference type="EMBL" id="SSTE01014401">
    <property type="protein sequence ID" value="KAA0045940.1"/>
    <property type="molecule type" value="Genomic_DNA"/>
</dbReference>
<reference evidence="1 2" key="1">
    <citation type="submission" date="2019-08" db="EMBL/GenBank/DDBJ databases">
        <title>Draft genome sequences of two oriental melons (Cucumis melo L. var makuwa).</title>
        <authorList>
            <person name="Kwon S.-Y."/>
        </authorList>
    </citation>
    <scope>NUCLEOTIDE SEQUENCE [LARGE SCALE GENOMIC DNA]</scope>
    <source>
        <strain evidence="2">cv. SW 3</strain>
        <tissue evidence="1">Leaf</tissue>
    </source>
</reference>
<dbReference type="AlphaFoldDB" id="A0A5A7TS12"/>